<reference evidence="1 2" key="1">
    <citation type="journal article" date="2022" name="Nat. Ecol. Evol.">
        <title>A masculinizing supergene underlies an exaggerated male reproductive morph in a spider.</title>
        <authorList>
            <person name="Hendrickx F."/>
            <person name="De Corte Z."/>
            <person name="Sonet G."/>
            <person name="Van Belleghem S.M."/>
            <person name="Kostlbacher S."/>
            <person name="Vangestel C."/>
        </authorList>
    </citation>
    <scope>NUCLEOTIDE SEQUENCE [LARGE SCALE GENOMIC DNA]</scope>
    <source>
        <strain evidence="1">W744_W776</strain>
    </source>
</reference>
<comment type="caution">
    <text evidence="1">The sequence shown here is derived from an EMBL/GenBank/DDBJ whole genome shotgun (WGS) entry which is preliminary data.</text>
</comment>
<sequence length="76" mass="8774">MLSDHQKAPGHLLWCWRGRNMEAGVSAWIIYPLPRIDDTLDCLRGAQYFSSMDLYSGYCQIEVDEDDREKTAFVTS</sequence>
<dbReference type="EMBL" id="JAFNEN010000011">
    <property type="protein sequence ID" value="KAG8200914.1"/>
    <property type="molecule type" value="Genomic_DNA"/>
</dbReference>
<proteinExistence type="predicted"/>
<dbReference type="Gene3D" id="3.30.70.270">
    <property type="match status" value="1"/>
</dbReference>
<gene>
    <name evidence="1" type="ORF">JTE90_020554</name>
</gene>
<dbReference type="InterPro" id="IPR053134">
    <property type="entry name" value="RNA-dir_DNA_polymerase"/>
</dbReference>
<evidence type="ECO:0000313" key="1">
    <source>
        <dbReference type="EMBL" id="KAG8200914.1"/>
    </source>
</evidence>
<dbReference type="InterPro" id="IPR043128">
    <property type="entry name" value="Rev_trsase/Diguanyl_cyclase"/>
</dbReference>
<name>A0AAV6VWE0_9ARAC</name>
<evidence type="ECO:0000313" key="2">
    <source>
        <dbReference type="Proteomes" id="UP000827092"/>
    </source>
</evidence>
<dbReference type="AlphaFoldDB" id="A0AAV6VWE0"/>
<dbReference type="PANTHER" id="PTHR24559:SF444">
    <property type="entry name" value="REVERSE TRANSCRIPTASE DOMAIN-CONTAINING PROTEIN"/>
    <property type="match status" value="1"/>
</dbReference>
<dbReference type="InterPro" id="IPR043502">
    <property type="entry name" value="DNA/RNA_pol_sf"/>
</dbReference>
<dbReference type="SUPFAM" id="SSF56672">
    <property type="entry name" value="DNA/RNA polymerases"/>
    <property type="match status" value="1"/>
</dbReference>
<organism evidence="1 2">
    <name type="scientific">Oedothorax gibbosus</name>
    <dbReference type="NCBI Taxonomy" id="931172"/>
    <lineage>
        <taxon>Eukaryota</taxon>
        <taxon>Metazoa</taxon>
        <taxon>Ecdysozoa</taxon>
        <taxon>Arthropoda</taxon>
        <taxon>Chelicerata</taxon>
        <taxon>Arachnida</taxon>
        <taxon>Araneae</taxon>
        <taxon>Araneomorphae</taxon>
        <taxon>Entelegynae</taxon>
        <taxon>Araneoidea</taxon>
        <taxon>Linyphiidae</taxon>
        <taxon>Erigoninae</taxon>
        <taxon>Oedothorax</taxon>
    </lineage>
</organism>
<dbReference type="Gene3D" id="3.10.10.10">
    <property type="entry name" value="HIV Type 1 Reverse Transcriptase, subunit A, domain 1"/>
    <property type="match status" value="1"/>
</dbReference>
<dbReference type="GO" id="GO:0071897">
    <property type="term" value="P:DNA biosynthetic process"/>
    <property type="evidence" value="ECO:0007669"/>
    <property type="project" value="UniProtKB-ARBA"/>
</dbReference>
<dbReference type="Proteomes" id="UP000827092">
    <property type="component" value="Unassembled WGS sequence"/>
</dbReference>
<protein>
    <submittedName>
        <fullName evidence="1">Uncharacterized protein</fullName>
    </submittedName>
</protein>
<accession>A0AAV6VWE0</accession>
<dbReference type="PANTHER" id="PTHR24559">
    <property type="entry name" value="TRANSPOSON TY3-I GAG-POL POLYPROTEIN"/>
    <property type="match status" value="1"/>
</dbReference>
<keyword evidence="2" id="KW-1185">Reference proteome</keyword>